<gene>
    <name evidence="2" type="ORF">AQPE_4005</name>
</gene>
<dbReference type="EMBL" id="AP018694">
    <property type="protein sequence ID" value="BBE19817.1"/>
    <property type="molecule type" value="Genomic_DNA"/>
</dbReference>
<feature type="domain" description="AbiEi antitoxin C-terminal" evidence="1">
    <location>
        <begin position="81"/>
        <end position="211"/>
    </location>
</feature>
<evidence type="ECO:0000313" key="2">
    <source>
        <dbReference type="EMBL" id="BBE19817.1"/>
    </source>
</evidence>
<dbReference type="AlphaFoldDB" id="A0A5K7SEF5"/>
<dbReference type="RefSeq" id="WP_318348031.1">
    <property type="nucleotide sequence ID" value="NZ_AP018694.1"/>
</dbReference>
<dbReference type="Pfam" id="PF09407">
    <property type="entry name" value="AbiEi_1"/>
    <property type="match status" value="1"/>
</dbReference>
<dbReference type="KEGG" id="anf:AQPE_4005"/>
<keyword evidence="3" id="KW-1185">Reference proteome</keyword>
<reference evidence="2" key="1">
    <citation type="journal article" date="2020" name="Int. J. Syst. Evol. Microbiol.">
        <title>Aquipluma nitroreducens gen. nov. sp. nov., a novel facultatively anaerobic bacterium isolated from a freshwater lake.</title>
        <authorList>
            <person name="Watanabe M."/>
            <person name="Kojima H."/>
            <person name="Fukui M."/>
        </authorList>
    </citation>
    <scope>NUCLEOTIDE SEQUENCE</scope>
    <source>
        <strain evidence="2">MeG22</strain>
    </source>
</reference>
<proteinExistence type="predicted"/>
<sequence>MLGVAEYITKSLQYEEYAFTWEELKNNSSKTDVALKNELSRFVKKGEIINLRQGFYLILPPRYRSYHKVPLELYAEKLFKYLNKPYYIGLYSAAAFYGASHQQVQKDYLITQFPNIRNIKKGVIFLDVFVSSCWPSKNILQKKSDAGYFNVSSPALTAIDLIHYQSKLGGVNRMLAIIEELIEEIKTNDIQELLSWYPHTSSIQRLGFLLSELQADPAIVTLLSEYLKGKNYYPVLLSPEKNRRPGSTENIWKVDINIEMESDL</sequence>
<dbReference type="InterPro" id="IPR018547">
    <property type="entry name" value="AbiEi_C"/>
</dbReference>
<accession>A0A5K7SEF5</accession>
<evidence type="ECO:0000313" key="3">
    <source>
        <dbReference type="Proteomes" id="UP001193389"/>
    </source>
</evidence>
<name>A0A5K7SEF5_9BACT</name>
<dbReference type="Proteomes" id="UP001193389">
    <property type="component" value="Chromosome"/>
</dbReference>
<evidence type="ECO:0000259" key="1">
    <source>
        <dbReference type="Pfam" id="PF09407"/>
    </source>
</evidence>
<protein>
    <recommendedName>
        <fullName evidence="1">AbiEi antitoxin C-terminal domain-containing protein</fullName>
    </recommendedName>
</protein>
<organism evidence="2 3">
    <name type="scientific">Aquipluma nitroreducens</name>
    <dbReference type="NCBI Taxonomy" id="2010828"/>
    <lineage>
        <taxon>Bacteria</taxon>
        <taxon>Pseudomonadati</taxon>
        <taxon>Bacteroidota</taxon>
        <taxon>Bacteroidia</taxon>
        <taxon>Marinilabiliales</taxon>
        <taxon>Prolixibacteraceae</taxon>
        <taxon>Aquipluma</taxon>
    </lineage>
</organism>